<dbReference type="EMBL" id="CP047129">
    <property type="protein sequence ID" value="QHB62654.1"/>
    <property type="molecule type" value="Genomic_DNA"/>
</dbReference>
<dbReference type="InterPro" id="IPR050206">
    <property type="entry name" value="FtsK/SpoIIIE/SftA"/>
</dbReference>
<dbReference type="CDD" id="cd01127">
    <property type="entry name" value="TrwB_TraG_TraD_VirD4"/>
    <property type="match status" value="1"/>
</dbReference>
<keyword evidence="4" id="KW-0472">Membrane</keyword>
<keyword evidence="2 3" id="KW-0067">ATP-binding</keyword>
<feature type="transmembrane region" description="Helical" evidence="4">
    <location>
        <begin position="168"/>
        <end position="191"/>
    </location>
</feature>
<sequence length="1092" mass="118189">MAVSYHTPIRAASWVLAVLLVVAGLPGMLVPPIGYLVARLTARRPETTGKDPWGNPAPQPGRERKDWVSWRRADHWMRGDWIKPAGADVCVGLAFGSLSMLAAYMCAIPALAAVDGRYMWCAWLDLLGTCLWVQAELSDMRDGTLTDKGLDLSVRQSRVPWAKKRLKTILAILAGGLFAGALVWALTGWVWQIPLFAAACGIPMRPAHKAAKARFRDEMRAAGLIRSWLESTSKPPVKRPGRVTNLEKGAHGELLFMLETPFGPREWTTDACRDQLAPAARADGMRVGFAIDGSETRHVVCAIIGADPVPAAELIQDKTGWQAALTVDEHRIAVKFSSFPGRIVKASCVATLEGKPAVWTFDVDGSNSTWSDIALNWFPGRDDEWGDWGVGAGLAVTPDKSRSFAWLWDPDVDLSLVEWNAKALPRSVGDDPMGHLSDMFRSERDVSEWTKSLSGFKLDPPVDFDYDRTEDVRSRAGFVIRQQTAVLPRTASVLDYMKPDLAPAFGDAVMAEAMPSPDPARPGAWQMRYLRMLTLPRARRNADAPVTLDANRGTDRASGMLAAMVMSKALRTCLKMPAFVGDATACHRRGDWALWRMPVQLNGGVTPADVRRAEARIRSMAGATRILWQWLDAGHVIAWAGTGLSDRRGDWASQEMMRAATGLALDDAWAQAGAVSADGRTPKTLGVEANGALDLYTFSIPAGMSADDAYGRLDRFQAASGMVYAKRVASDEPGVLRLLLARSNPLPTAAIASPSDPDPRNIGVYGTLDRVGPGDRVLPFGTLDDGTTAELDPKDTPHLLCSGTTGSGKSSVMVTLTRAALEAGWQVAVADPSKGAKDFAPIEDKLLAREETLAGTNALLDWAMAEMHRRRDMIGQAGDLDGLDPSVRPPRLLIVIDEFNSLLTKGGVQVPNPNGDPDIDNKNMRAKWEDGLRAKIGLDVSDLLRQARALNIMLLLGAQKLNASDMDLLPDAGTAKGMLGHVFLGNGDTAGNVSQSNVREANRLLKQAMNSGGMPKGRGLYERMGRGVNMFQAWWGGAGDDLKQACASLPDVEPLDLGRFTPAPPTQIGVMEPEPSTVVEADLSDGEEWSLD</sequence>
<feature type="transmembrane region" description="Helical" evidence="4">
    <location>
        <begin position="12"/>
        <end position="38"/>
    </location>
</feature>
<evidence type="ECO:0000256" key="1">
    <source>
        <dbReference type="ARBA" id="ARBA00022741"/>
    </source>
</evidence>
<evidence type="ECO:0000256" key="3">
    <source>
        <dbReference type="PROSITE-ProRule" id="PRU00289"/>
    </source>
</evidence>
<dbReference type="GO" id="GO:0003677">
    <property type="term" value="F:DNA binding"/>
    <property type="evidence" value="ECO:0007669"/>
    <property type="project" value="InterPro"/>
</dbReference>
<evidence type="ECO:0000259" key="5">
    <source>
        <dbReference type="PROSITE" id="PS50901"/>
    </source>
</evidence>
<dbReference type="Proteomes" id="UP000464884">
    <property type="component" value="Chromosome"/>
</dbReference>
<evidence type="ECO:0000313" key="7">
    <source>
        <dbReference type="Proteomes" id="UP000464884"/>
    </source>
</evidence>
<dbReference type="PROSITE" id="PS50901">
    <property type="entry name" value="FTSK"/>
    <property type="match status" value="1"/>
</dbReference>
<proteinExistence type="predicted"/>
<dbReference type="PANTHER" id="PTHR22683">
    <property type="entry name" value="SPORULATION PROTEIN RELATED"/>
    <property type="match status" value="1"/>
</dbReference>
<dbReference type="Gene3D" id="3.40.50.300">
    <property type="entry name" value="P-loop containing nucleotide triphosphate hydrolases"/>
    <property type="match status" value="1"/>
</dbReference>
<dbReference type="AlphaFoldDB" id="A0A6I6QZ78"/>
<dbReference type="PANTHER" id="PTHR22683:SF41">
    <property type="entry name" value="DNA TRANSLOCASE FTSK"/>
    <property type="match status" value="1"/>
</dbReference>
<feature type="transmembrane region" description="Helical" evidence="4">
    <location>
        <begin position="85"/>
        <end position="111"/>
    </location>
</feature>
<keyword evidence="1 3" id="KW-0547">Nucleotide-binding</keyword>
<accession>A0A6I6QZ78</accession>
<evidence type="ECO:0000256" key="4">
    <source>
        <dbReference type="SAM" id="Phobius"/>
    </source>
</evidence>
<evidence type="ECO:0000256" key="2">
    <source>
        <dbReference type="ARBA" id="ARBA00022840"/>
    </source>
</evidence>
<reference evidence="6 7" key="1">
    <citation type="submission" date="2019-12" db="EMBL/GenBank/DDBJ databases">
        <title>Draft Genome Sequence of Bifidobacterium adolescentis ZJ2.</title>
        <authorList>
            <person name="Jin Z."/>
        </authorList>
    </citation>
    <scope>NUCLEOTIDE SEQUENCE [LARGE SCALE GENOMIC DNA]</scope>
    <source>
        <strain evidence="6 7">ZJ2</strain>
    </source>
</reference>
<feature type="domain" description="FtsK" evidence="5">
    <location>
        <begin position="786"/>
        <end position="993"/>
    </location>
</feature>
<dbReference type="SUPFAM" id="SSF52540">
    <property type="entry name" value="P-loop containing nucleoside triphosphate hydrolases"/>
    <property type="match status" value="1"/>
</dbReference>
<dbReference type="InterPro" id="IPR027417">
    <property type="entry name" value="P-loop_NTPase"/>
</dbReference>
<gene>
    <name evidence="6" type="ORF">F3K97_04820</name>
</gene>
<keyword evidence="4" id="KW-1133">Transmembrane helix</keyword>
<keyword evidence="4" id="KW-0812">Transmembrane</keyword>
<name>A0A6I6QZ78_BIFAD</name>
<organism evidence="6 7">
    <name type="scientific">Bifidobacterium adolescentis</name>
    <dbReference type="NCBI Taxonomy" id="1680"/>
    <lineage>
        <taxon>Bacteria</taxon>
        <taxon>Bacillati</taxon>
        <taxon>Actinomycetota</taxon>
        <taxon>Actinomycetes</taxon>
        <taxon>Bifidobacteriales</taxon>
        <taxon>Bifidobacteriaceae</taxon>
        <taxon>Bifidobacterium</taxon>
    </lineage>
</organism>
<dbReference type="RefSeq" id="WP_147328262.1">
    <property type="nucleotide sequence ID" value="NZ_CP047129.1"/>
</dbReference>
<dbReference type="GO" id="GO:0005524">
    <property type="term" value="F:ATP binding"/>
    <property type="evidence" value="ECO:0007669"/>
    <property type="project" value="UniProtKB-UniRule"/>
</dbReference>
<evidence type="ECO:0000313" key="6">
    <source>
        <dbReference type="EMBL" id="QHB62654.1"/>
    </source>
</evidence>
<dbReference type="InterPro" id="IPR002543">
    <property type="entry name" value="FtsK_dom"/>
</dbReference>
<feature type="binding site" evidence="3">
    <location>
        <begin position="803"/>
        <end position="810"/>
    </location>
    <ligand>
        <name>ATP</name>
        <dbReference type="ChEBI" id="CHEBI:30616"/>
    </ligand>
</feature>
<protein>
    <recommendedName>
        <fullName evidence="5">FtsK domain-containing protein</fullName>
    </recommendedName>
</protein>